<keyword evidence="3" id="KW-1185">Reference proteome</keyword>
<feature type="transmembrane region" description="Helical" evidence="1">
    <location>
        <begin position="7"/>
        <end position="27"/>
    </location>
</feature>
<keyword evidence="1" id="KW-0812">Transmembrane</keyword>
<feature type="transmembrane region" description="Helical" evidence="1">
    <location>
        <begin position="82"/>
        <end position="102"/>
    </location>
</feature>
<reference evidence="2 3" key="1">
    <citation type="submission" date="2017-06" db="EMBL/GenBank/DDBJ databases">
        <authorList>
            <person name="Kim H.J."/>
            <person name="Triplett B.A."/>
        </authorList>
    </citation>
    <scope>NUCLEOTIDE SEQUENCE [LARGE SCALE GENOMIC DNA]</scope>
    <source>
        <strain evidence="2 3">DSM 13116</strain>
    </source>
</reference>
<feature type="transmembrane region" description="Helical" evidence="1">
    <location>
        <begin position="33"/>
        <end position="53"/>
    </location>
</feature>
<evidence type="ECO:0000313" key="2">
    <source>
        <dbReference type="EMBL" id="SNS17536.1"/>
    </source>
</evidence>
<sequence length="118" mass="12590">MKGVWYVVETFCTFAIYRAAVGILAAGDATVLLAGQLLSLLLTLVLTALSLLGRPFAQRLLAALIVGNAVYLGYRYTMVDAISTPLLAIVILFAIYLCVGAVKLWRMANVQSQGGSHA</sequence>
<feature type="transmembrane region" description="Helical" evidence="1">
    <location>
        <begin position="60"/>
        <end position="76"/>
    </location>
</feature>
<evidence type="ECO:0000313" key="3">
    <source>
        <dbReference type="Proteomes" id="UP000198324"/>
    </source>
</evidence>
<name>A0A239CBB8_9BACT</name>
<dbReference type="AlphaFoldDB" id="A0A239CBB8"/>
<evidence type="ECO:0000256" key="1">
    <source>
        <dbReference type="SAM" id="Phobius"/>
    </source>
</evidence>
<proteinExistence type="predicted"/>
<dbReference type="RefSeq" id="WP_089275247.1">
    <property type="nucleotide sequence ID" value="NZ_FZOC01000007.1"/>
</dbReference>
<accession>A0A239CBB8</accession>
<organism evidence="2 3">
    <name type="scientific">Humidesulfovibrio mexicanus</name>
    <dbReference type="NCBI Taxonomy" id="147047"/>
    <lineage>
        <taxon>Bacteria</taxon>
        <taxon>Pseudomonadati</taxon>
        <taxon>Thermodesulfobacteriota</taxon>
        <taxon>Desulfovibrionia</taxon>
        <taxon>Desulfovibrionales</taxon>
        <taxon>Desulfovibrionaceae</taxon>
        <taxon>Humidesulfovibrio</taxon>
    </lineage>
</organism>
<keyword evidence="1" id="KW-1133">Transmembrane helix</keyword>
<keyword evidence="1" id="KW-0472">Membrane</keyword>
<gene>
    <name evidence="2" type="ORF">SAMN04488503_3059</name>
</gene>
<dbReference type="EMBL" id="FZOC01000007">
    <property type="protein sequence ID" value="SNS17536.1"/>
    <property type="molecule type" value="Genomic_DNA"/>
</dbReference>
<dbReference type="Proteomes" id="UP000198324">
    <property type="component" value="Unassembled WGS sequence"/>
</dbReference>
<protein>
    <submittedName>
        <fullName evidence="2">Uncharacterized protein</fullName>
    </submittedName>
</protein>